<keyword evidence="6 14" id="KW-0812">Transmembrane</keyword>
<comment type="subcellular location">
    <subcellularLocation>
        <location evidence="1">Cell membrane</location>
        <topology evidence="1">Multi-pass membrane protein</topology>
    </subcellularLocation>
</comment>
<evidence type="ECO:0000256" key="14">
    <source>
        <dbReference type="SAM" id="Phobius"/>
    </source>
</evidence>
<dbReference type="Gene3D" id="1.20.1740.10">
    <property type="entry name" value="Amino acid/polyamine transporter I"/>
    <property type="match status" value="1"/>
</dbReference>
<feature type="transmembrane region" description="Helical" evidence="14">
    <location>
        <begin position="257"/>
        <end position="280"/>
    </location>
</feature>
<feature type="transmembrane region" description="Helical" evidence="14">
    <location>
        <begin position="380"/>
        <end position="397"/>
    </location>
</feature>
<protein>
    <recommendedName>
        <fullName evidence="11">Small ribosomal subunit protein eS8</fullName>
    </recommendedName>
    <alternativeName>
        <fullName evidence="12">40S ribosomal protein S8</fullName>
    </alternativeName>
</protein>
<keyword evidence="5" id="KW-1003">Cell membrane</keyword>
<dbReference type="InterPro" id="IPR002293">
    <property type="entry name" value="AA/rel_permease1"/>
</dbReference>
<feature type="transmembrane region" description="Helical" evidence="14">
    <location>
        <begin position="409"/>
        <end position="429"/>
    </location>
</feature>
<keyword evidence="15" id="KW-1185">Reference proteome</keyword>
<evidence type="ECO:0000313" key="16">
    <source>
        <dbReference type="RefSeq" id="XP_030749616.1"/>
    </source>
</evidence>
<evidence type="ECO:0000313" key="15">
    <source>
        <dbReference type="Proteomes" id="UP000504635"/>
    </source>
</evidence>
<dbReference type="InterPro" id="IPR050598">
    <property type="entry name" value="AminoAcid_Transporter"/>
</dbReference>
<evidence type="ECO:0000256" key="8">
    <source>
        <dbReference type="ARBA" id="ARBA00022989"/>
    </source>
</evidence>
<evidence type="ECO:0000256" key="3">
    <source>
        <dbReference type="ARBA" id="ARBA00007040"/>
    </source>
</evidence>
<dbReference type="GO" id="GO:1990904">
    <property type="term" value="C:ribonucleoprotein complex"/>
    <property type="evidence" value="ECO:0007669"/>
    <property type="project" value="UniProtKB-KW"/>
</dbReference>
<dbReference type="GO" id="GO:0005840">
    <property type="term" value="C:ribosome"/>
    <property type="evidence" value="ECO:0007669"/>
    <property type="project" value="UniProtKB-KW"/>
</dbReference>
<evidence type="ECO:0000256" key="7">
    <source>
        <dbReference type="ARBA" id="ARBA00022980"/>
    </source>
</evidence>
<evidence type="ECO:0000256" key="5">
    <source>
        <dbReference type="ARBA" id="ARBA00022475"/>
    </source>
</evidence>
<keyword evidence="8 14" id="KW-1133">Transmembrane helix</keyword>
<dbReference type="Gene3D" id="1.10.168.20">
    <property type="entry name" value="Ribosomal protein S8e, subdomain"/>
    <property type="match status" value="1"/>
</dbReference>
<feature type="transmembrane region" description="Helical" evidence="14">
    <location>
        <begin position="32"/>
        <end position="50"/>
    </location>
</feature>
<sequence length="603" mass="66626">MGSSNNVSNNSDTANGLTPVNESPKLKRKITLWNGVALIVGTIVGSGIFVSPTGVYQSSHSVGASIVIWSLSGIFSMLGALCYAELGTSVTRSGGDYAYIYVAFGPLAAFLRLWIALLIIRPTTQAIVAITFAEYAVKPFFPECSPPENSIRLLAAACLCLLTAINCWSTRWAMTIQSVFTSAKLFALVAIILTGVVYIFTGHTENFHNAFDGNYDASSIALSFYSGLFAFGGWNYLNFVTEELQDPYKNLPKAIWIALPLVTAIYVLANVAYFSVLSGVEMESSYAVALTFGMKMYGSVAWMVPIFVALSCFGGVNGILFTSSRLFLTGSQENHLPELFSYIHMRRNTPIPSLIFTCITSLAMLFISDVMQLINYYSQILWFSVAASIAGMMILRYKQPDSPRPIRVNTAIPVIFLLACAFLIIFPIPENPWNTIIGTVITLSGVPVYYLALRLTHGNWAWGSESITRESRIIDVVYNASNNELVRTKTLVKNAIVVVDATPFRQWYEGHYILPLGRKKGAKLTAEEDAAFNKKRSKKIQKKYETRQKTAKVEPAIEEQFHTGRLLACISSRPGQCGRASGYILEGKELEFYLRKIKSKKAK</sequence>
<dbReference type="Pfam" id="PF13520">
    <property type="entry name" value="AA_permease_2"/>
    <property type="match status" value="1"/>
</dbReference>
<evidence type="ECO:0000256" key="11">
    <source>
        <dbReference type="ARBA" id="ARBA00035277"/>
    </source>
</evidence>
<feature type="transmembrane region" description="Helical" evidence="14">
    <location>
        <begin position="435"/>
        <end position="453"/>
    </location>
</feature>
<dbReference type="FunCoup" id="A0A6J2XEP0">
    <property type="interactions" value="152"/>
</dbReference>
<feature type="transmembrane region" description="Helical" evidence="14">
    <location>
        <begin position="180"/>
        <end position="200"/>
    </location>
</feature>
<dbReference type="InParanoid" id="A0A6J2XEP0"/>
<feature type="transmembrane region" description="Helical" evidence="14">
    <location>
        <begin position="354"/>
        <end position="374"/>
    </location>
</feature>
<feature type="transmembrane region" description="Helical" evidence="14">
    <location>
        <begin position="300"/>
        <end position="321"/>
    </location>
</feature>
<dbReference type="OrthoDB" id="10062876at2759"/>
<evidence type="ECO:0000256" key="1">
    <source>
        <dbReference type="ARBA" id="ARBA00004651"/>
    </source>
</evidence>
<dbReference type="InterPro" id="IPR022309">
    <property type="entry name" value="Ribosomal_Se8/biogenesis_NSA2"/>
</dbReference>
<comment type="similarity">
    <text evidence="3">Belongs to the amino acid-polyamine-organocation (APC) superfamily. L-type amino acid transporter (LAT) (TC 2.A.3.8) family.</text>
</comment>
<keyword evidence="4" id="KW-0813">Transport</keyword>
<evidence type="ECO:0000256" key="2">
    <source>
        <dbReference type="ARBA" id="ARBA00005257"/>
    </source>
</evidence>
<feature type="transmembrane region" description="Helical" evidence="14">
    <location>
        <begin position="220"/>
        <end position="237"/>
    </location>
</feature>
<organism evidence="15 16">
    <name type="scientific">Sitophilus oryzae</name>
    <name type="common">Rice weevil</name>
    <name type="synonym">Curculio oryzae</name>
    <dbReference type="NCBI Taxonomy" id="7048"/>
    <lineage>
        <taxon>Eukaryota</taxon>
        <taxon>Metazoa</taxon>
        <taxon>Ecdysozoa</taxon>
        <taxon>Arthropoda</taxon>
        <taxon>Hexapoda</taxon>
        <taxon>Insecta</taxon>
        <taxon>Pterygota</taxon>
        <taxon>Neoptera</taxon>
        <taxon>Endopterygota</taxon>
        <taxon>Coleoptera</taxon>
        <taxon>Polyphaga</taxon>
        <taxon>Cucujiformia</taxon>
        <taxon>Curculionidae</taxon>
        <taxon>Dryophthorinae</taxon>
        <taxon>Sitophilus</taxon>
    </lineage>
</organism>
<evidence type="ECO:0000256" key="9">
    <source>
        <dbReference type="ARBA" id="ARBA00023136"/>
    </source>
</evidence>
<gene>
    <name evidence="16" type="primary">LOC115877531</name>
</gene>
<dbReference type="CDD" id="cd11380">
    <property type="entry name" value="Ribosomal_S8e_like"/>
    <property type="match status" value="1"/>
</dbReference>
<dbReference type="FunFam" id="1.20.1740.10:FF:000003">
    <property type="entry name" value="Y+L amino acid transporter 1 isoform X1"/>
    <property type="match status" value="1"/>
</dbReference>
<dbReference type="PANTHER" id="PTHR11785">
    <property type="entry name" value="AMINO ACID TRANSPORTER"/>
    <property type="match status" value="1"/>
</dbReference>
<dbReference type="Proteomes" id="UP000504635">
    <property type="component" value="Unplaced"/>
</dbReference>
<evidence type="ECO:0000256" key="6">
    <source>
        <dbReference type="ARBA" id="ARBA00022692"/>
    </source>
</evidence>
<evidence type="ECO:0000256" key="10">
    <source>
        <dbReference type="ARBA" id="ARBA00023274"/>
    </source>
</evidence>
<evidence type="ECO:0000256" key="4">
    <source>
        <dbReference type="ARBA" id="ARBA00022448"/>
    </source>
</evidence>
<dbReference type="RefSeq" id="XP_030749616.1">
    <property type="nucleotide sequence ID" value="XM_030893756.1"/>
</dbReference>
<keyword evidence="9 14" id="KW-0472">Membrane</keyword>
<proteinExistence type="inferred from homology"/>
<feature type="region of interest" description="Disordered" evidence="13">
    <location>
        <begin position="1"/>
        <end position="20"/>
    </location>
</feature>
<dbReference type="PANTHER" id="PTHR11785:SF528">
    <property type="entry name" value="AMINO ACID TRANSPORTER PROTEIN JHI-21"/>
    <property type="match status" value="1"/>
</dbReference>
<evidence type="ECO:0000256" key="13">
    <source>
        <dbReference type="SAM" id="MobiDB-lite"/>
    </source>
</evidence>
<dbReference type="AlphaFoldDB" id="A0A6J2XEP0"/>
<dbReference type="GO" id="GO:0015179">
    <property type="term" value="F:L-amino acid transmembrane transporter activity"/>
    <property type="evidence" value="ECO:0007669"/>
    <property type="project" value="TreeGrafter"/>
</dbReference>
<evidence type="ECO:0000256" key="12">
    <source>
        <dbReference type="ARBA" id="ARBA00035409"/>
    </source>
</evidence>
<keyword evidence="7" id="KW-0689">Ribosomal protein</keyword>
<name>A0A6J2XEP0_SITOR</name>
<dbReference type="KEGG" id="soy:115877531"/>
<comment type="similarity">
    <text evidence="2">Belongs to the eukaryotic ribosomal protein eS8 family.</text>
</comment>
<reference evidence="16" key="1">
    <citation type="submission" date="2025-08" db="UniProtKB">
        <authorList>
            <consortium name="RefSeq"/>
        </authorList>
    </citation>
    <scope>IDENTIFICATION</scope>
    <source>
        <tissue evidence="16">Gonads</tissue>
    </source>
</reference>
<accession>A0A6J2XEP0</accession>
<dbReference type="GeneID" id="115877531"/>
<dbReference type="Gene3D" id="2.40.10.310">
    <property type="match status" value="1"/>
</dbReference>
<keyword evidence="10" id="KW-0687">Ribonucleoprotein</keyword>
<feature type="transmembrane region" description="Helical" evidence="14">
    <location>
        <begin position="150"/>
        <end position="168"/>
    </location>
</feature>
<feature type="transmembrane region" description="Helical" evidence="14">
    <location>
        <begin position="62"/>
        <end position="86"/>
    </location>
</feature>
<feature type="transmembrane region" description="Helical" evidence="14">
    <location>
        <begin position="98"/>
        <end position="120"/>
    </location>
</feature>
<dbReference type="GO" id="GO:0005886">
    <property type="term" value="C:plasma membrane"/>
    <property type="evidence" value="ECO:0007669"/>
    <property type="project" value="UniProtKB-SubCell"/>
</dbReference>
<dbReference type="FunFam" id="1.10.168.20:FF:000001">
    <property type="entry name" value="40S ribosomal protein S8"/>
    <property type="match status" value="1"/>
</dbReference>
<dbReference type="InterPro" id="IPR042563">
    <property type="entry name" value="Ribosomal_protein_eS8_euk"/>
</dbReference>
<dbReference type="Pfam" id="PF01201">
    <property type="entry name" value="Ribosomal_S8e"/>
    <property type="match status" value="1"/>
</dbReference>